<dbReference type="SUPFAM" id="SSF159121">
    <property type="entry name" value="BC4932-like"/>
    <property type="match status" value="1"/>
</dbReference>
<dbReference type="EMBL" id="ACSE01000003">
    <property type="protein sequence ID" value="EFD89237.1"/>
    <property type="molecule type" value="Genomic_DNA"/>
</dbReference>
<name>D3L7C5_OENOE</name>
<evidence type="ECO:0008006" key="3">
    <source>
        <dbReference type="Google" id="ProtNLM"/>
    </source>
</evidence>
<dbReference type="Proteomes" id="UP000003075">
    <property type="component" value="Unassembled WGS sequence"/>
</dbReference>
<dbReference type="OrthoDB" id="2325008at2"/>
<gene>
    <name evidence="1" type="ORF">AWRIB429_0255</name>
</gene>
<dbReference type="GeneID" id="75065100"/>
<protein>
    <recommendedName>
        <fullName evidence="3">YxeA family protein</fullName>
    </recommendedName>
</protein>
<organism evidence="1 2">
    <name type="scientific">Oenococcus oeni AWRIB429</name>
    <dbReference type="NCBI Taxonomy" id="655225"/>
    <lineage>
        <taxon>Bacteria</taxon>
        <taxon>Bacillati</taxon>
        <taxon>Bacillota</taxon>
        <taxon>Bacilli</taxon>
        <taxon>Lactobacillales</taxon>
        <taxon>Lactobacillaceae</taxon>
        <taxon>Oenococcus</taxon>
    </lineage>
</organism>
<dbReference type="Gene3D" id="2.40.50.480">
    <property type="match status" value="1"/>
</dbReference>
<proteinExistence type="predicted"/>
<dbReference type="InterPro" id="IPR006542">
    <property type="entry name" value="DUF1093"/>
</dbReference>
<comment type="caution">
    <text evidence="1">The sequence shown here is derived from an EMBL/GenBank/DDBJ whole genome shotgun (WGS) entry which is preliminary data.</text>
</comment>
<evidence type="ECO:0000313" key="2">
    <source>
        <dbReference type="Proteomes" id="UP000003075"/>
    </source>
</evidence>
<evidence type="ECO:0000313" key="1">
    <source>
        <dbReference type="EMBL" id="EFD89237.1"/>
    </source>
</evidence>
<dbReference type="AlphaFoldDB" id="D3L7C5"/>
<accession>D3L7C5</accession>
<dbReference type="NCBIfam" id="TIGR01655">
    <property type="entry name" value="yxeA_fam"/>
    <property type="match status" value="1"/>
</dbReference>
<dbReference type="PANTHER" id="PTHR36433">
    <property type="entry name" value="HYPOTHETICAL CYTOSOLIC PROTEIN"/>
    <property type="match status" value="1"/>
</dbReference>
<dbReference type="PANTHER" id="PTHR36433:SF3">
    <property type="entry name" value="YXEA FAMILY PROTEIN"/>
    <property type="match status" value="1"/>
</dbReference>
<dbReference type="RefSeq" id="WP_002820205.1">
    <property type="nucleotide sequence ID" value="NZ_ACSE01000003.1"/>
</dbReference>
<reference evidence="1 2" key="1">
    <citation type="journal article" date="2010" name="Appl. Microbiol. Biotechnol.">
        <title>Genotypic diversity in Oenococcus oeni by high-density microarray comparative genome hybridization and whole genome sequencing.</title>
        <authorList>
            <person name="Borneman A.R."/>
            <person name="Bartowsky E.J."/>
            <person name="McCarthy J."/>
            <person name="Chambers P.J."/>
        </authorList>
    </citation>
    <scope>NUCLEOTIDE SEQUENCE [LARGE SCALE GENOMIC DNA]</scope>
    <source>
        <strain evidence="1 2">AWRIB429</strain>
    </source>
</reference>
<dbReference type="PATRIC" id="fig|203123.7.peg.279"/>
<sequence length="111" mass="13054">MKNKKSHFKLTKIIALLIPVFILTTIFSFRNPLTDRYNPFLNSEQSYAKVKKGTQKYRNVTAYTEQGRKLSYTLDFGGYDPDEQYVKITHKGKYVKRVIYVQAKNAPRKVR</sequence>
<dbReference type="InterPro" id="IPR036166">
    <property type="entry name" value="YxeA-like_sf"/>
</dbReference>